<name>A0ABP7XHK6_9ACTN</name>
<organism evidence="2 3">
    <name type="scientific">Nocardioides fonticola</name>
    <dbReference type="NCBI Taxonomy" id="450363"/>
    <lineage>
        <taxon>Bacteria</taxon>
        <taxon>Bacillati</taxon>
        <taxon>Actinomycetota</taxon>
        <taxon>Actinomycetes</taxon>
        <taxon>Propionibacteriales</taxon>
        <taxon>Nocardioidaceae</taxon>
        <taxon>Nocardioides</taxon>
    </lineage>
</organism>
<proteinExistence type="predicted"/>
<gene>
    <name evidence="2" type="ORF">GCM10022215_17940</name>
</gene>
<evidence type="ECO:0000259" key="1">
    <source>
        <dbReference type="Pfam" id="PF04865"/>
    </source>
</evidence>
<dbReference type="Pfam" id="PF04865">
    <property type="entry name" value="Baseplate_J"/>
    <property type="match status" value="1"/>
</dbReference>
<reference evidence="3" key="1">
    <citation type="journal article" date="2019" name="Int. J. Syst. Evol. Microbiol.">
        <title>The Global Catalogue of Microorganisms (GCM) 10K type strain sequencing project: providing services to taxonomists for standard genome sequencing and annotation.</title>
        <authorList>
            <consortium name="The Broad Institute Genomics Platform"/>
            <consortium name="The Broad Institute Genome Sequencing Center for Infectious Disease"/>
            <person name="Wu L."/>
            <person name="Ma J."/>
        </authorList>
    </citation>
    <scope>NUCLEOTIDE SEQUENCE [LARGE SCALE GENOMIC DNA]</scope>
    <source>
        <strain evidence="3">JCM 16703</strain>
    </source>
</reference>
<sequence length="378" mass="37697">MPYTPPSIETDPDAVTTRILDGMADNMPGWVADEGAPEVALAEEIGRETAATNALAVEAINYAVAGFGETVFGIATVQDAPASIAVTVTVTGAGAVLPAGFSVLGTNPDGVPVSFTLTAPVTSTGTTVAVTMTAATSGTIGNGVPAGAVTITTATATAVSAVATAASTGGVDAEPITDYLDRLLAYTSTLRPGGVRASDVALLARGVAGVDRCLALDLYNPATAPAVEERAVTVFPITTANQPVTTPVANAVLAALAAVREVNFNFYVGTPTYTNLTITYTATAEADAVPATVATAVTDAVTAWLLEWGRTASDDKAWVSSPTVRYLDLARVIGSVDGVSFLSALSLNGGTADVTLTGAAALPAPIGSGSTITGTVTS</sequence>
<dbReference type="RefSeq" id="WP_344732992.1">
    <property type="nucleotide sequence ID" value="NZ_BAAAZH010000012.1"/>
</dbReference>
<dbReference type="EMBL" id="BAAAZH010000012">
    <property type="protein sequence ID" value="GAA4117381.1"/>
    <property type="molecule type" value="Genomic_DNA"/>
</dbReference>
<evidence type="ECO:0000313" key="2">
    <source>
        <dbReference type="EMBL" id="GAA4117381.1"/>
    </source>
</evidence>
<dbReference type="InterPro" id="IPR006949">
    <property type="entry name" value="Barrel_Baseplate_J-like"/>
</dbReference>
<evidence type="ECO:0000313" key="3">
    <source>
        <dbReference type="Proteomes" id="UP001501495"/>
    </source>
</evidence>
<feature type="domain" description="Baseplate protein J-like barrel" evidence="1">
    <location>
        <begin position="87"/>
        <end position="170"/>
    </location>
</feature>
<comment type="caution">
    <text evidence="2">The sequence shown here is derived from an EMBL/GenBank/DDBJ whole genome shotgun (WGS) entry which is preliminary data.</text>
</comment>
<accession>A0ABP7XHK6</accession>
<keyword evidence="3" id="KW-1185">Reference proteome</keyword>
<protein>
    <recommendedName>
        <fullName evidence="1">Baseplate protein J-like barrel domain-containing protein</fullName>
    </recommendedName>
</protein>
<dbReference type="Proteomes" id="UP001501495">
    <property type="component" value="Unassembled WGS sequence"/>
</dbReference>